<dbReference type="Pfam" id="PF00535">
    <property type="entry name" value="Glycos_transf_2"/>
    <property type="match status" value="1"/>
</dbReference>
<comment type="caution">
    <text evidence="3">The sequence shown here is derived from an EMBL/GenBank/DDBJ whole genome shotgun (WGS) entry which is preliminary data.</text>
</comment>
<feature type="domain" description="Glycosyltransferase 2-like" evidence="2">
    <location>
        <begin position="177"/>
        <end position="234"/>
    </location>
</feature>
<dbReference type="InterPro" id="IPR029044">
    <property type="entry name" value="Nucleotide-diphossugar_trans"/>
</dbReference>
<dbReference type="PANTHER" id="PTHR43179">
    <property type="entry name" value="RHAMNOSYLTRANSFERASE WBBL"/>
    <property type="match status" value="1"/>
</dbReference>
<evidence type="ECO:0000313" key="4">
    <source>
        <dbReference type="Proteomes" id="UP000192520"/>
    </source>
</evidence>
<dbReference type="STRING" id="1968527.B5M47_00245"/>
<dbReference type="AlphaFoldDB" id="A0A1W9NZG3"/>
<gene>
    <name evidence="3" type="ORF">B5M47_00245</name>
</gene>
<evidence type="ECO:0000259" key="2">
    <source>
        <dbReference type="Pfam" id="PF13632"/>
    </source>
</evidence>
<evidence type="ECO:0000259" key="1">
    <source>
        <dbReference type="Pfam" id="PF00535"/>
    </source>
</evidence>
<protein>
    <recommendedName>
        <fullName evidence="1 2">Glycosyltransferase 2-like domain-containing protein</fullName>
    </recommendedName>
</protein>
<accession>A0A1W9NZG3</accession>
<proteinExistence type="predicted"/>
<dbReference type="InterPro" id="IPR001173">
    <property type="entry name" value="Glyco_trans_2-like"/>
</dbReference>
<dbReference type="CDD" id="cd04186">
    <property type="entry name" value="GT_2_like_c"/>
    <property type="match status" value="1"/>
</dbReference>
<dbReference type="Proteomes" id="UP000192520">
    <property type="component" value="Unassembled WGS sequence"/>
</dbReference>
<dbReference type="SUPFAM" id="SSF53448">
    <property type="entry name" value="Nucleotide-diphospho-sugar transferases"/>
    <property type="match status" value="1"/>
</dbReference>
<sequence length="351" mass="40136">MNATPAISLIFINYNGRKHLKYCLPSLLKTNYPQEKLEIIVVDNNSQDSSVPFVRENFAQARVIETANEGYGAGINKGLAKSRGDYIAALNIDLKFHPDWLIHLLEPFKEDKTVGITGPQLLPFATQETQQGSRPPAELKIPCFSKYGYPYHYKIKMKKTKKDPAQGPSPKPLETIWVPGAAMLIKREVFTKIGGFDPIYFLYYEDFDFCFRARMAGYKILLVPASLIYHQGSALIDPAYTATEKVFLTAQNSLITFIKNYSLQSLILYGPIFLGLRTADILNDLLRPHHRHFAWAKIKALWSAIRKIGTIKKKRREVQKIRLTSDKEIFKFNRRESLLKNIKQKILNANP</sequence>
<evidence type="ECO:0000313" key="3">
    <source>
        <dbReference type="EMBL" id="OQX51527.1"/>
    </source>
</evidence>
<dbReference type="Pfam" id="PF13632">
    <property type="entry name" value="Glyco_trans_2_3"/>
    <property type="match status" value="1"/>
</dbReference>
<dbReference type="Gene3D" id="3.90.550.10">
    <property type="entry name" value="Spore Coat Polysaccharide Biosynthesis Protein SpsA, Chain A"/>
    <property type="match status" value="1"/>
</dbReference>
<reference evidence="4" key="1">
    <citation type="submission" date="2017-03" db="EMBL/GenBank/DDBJ databases">
        <title>Novel pathways for hydrocarbon cycling and metabolic interdependencies in hydrothermal sediment communities.</title>
        <authorList>
            <person name="Dombrowski N."/>
            <person name="Seitz K."/>
            <person name="Teske A."/>
            <person name="Baker B."/>
        </authorList>
    </citation>
    <scope>NUCLEOTIDE SEQUENCE [LARGE SCALE GENOMIC DNA]</scope>
</reference>
<dbReference type="EMBL" id="MZGJ01000002">
    <property type="protein sequence ID" value="OQX51527.1"/>
    <property type="molecule type" value="Genomic_DNA"/>
</dbReference>
<dbReference type="PANTHER" id="PTHR43179:SF7">
    <property type="entry name" value="RHAMNOSYLTRANSFERASE WBBL"/>
    <property type="match status" value="1"/>
</dbReference>
<feature type="domain" description="Glycosyltransferase 2-like" evidence="1">
    <location>
        <begin position="8"/>
        <end position="121"/>
    </location>
</feature>
<organism evidence="3 4">
    <name type="scientific">candidate division CPR3 bacterium 4484_211</name>
    <dbReference type="NCBI Taxonomy" id="1968527"/>
    <lineage>
        <taxon>Bacteria</taxon>
        <taxon>Bacteria division CPR3</taxon>
    </lineage>
</organism>
<name>A0A1W9NZG3_UNCC3</name>